<dbReference type="InterPro" id="IPR036388">
    <property type="entry name" value="WH-like_DNA-bd_sf"/>
</dbReference>
<dbReference type="Gene3D" id="1.10.10.10">
    <property type="entry name" value="Winged helix-like DNA-binding domain superfamily/Winged helix DNA-binding domain"/>
    <property type="match status" value="1"/>
</dbReference>
<dbReference type="EMBL" id="BARU01001295">
    <property type="protein sequence ID" value="GAH30660.1"/>
    <property type="molecule type" value="Genomic_DNA"/>
</dbReference>
<reference evidence="1" key="1">
    <citation type="journal article" date="2014" name="Front. Microbiol.">
        <title>High frequency of phylogenetically diverse reductive dehalogenase-homologous genes in deep subseafloor sedimentary metagenomes.</title>
        <authorList>
            <person name="Kawai M."/>
            <person name="Futagami T."/>
            <person name="Toyoda A."/>
            <person name="Takaki Y."/>
            <person name="Nishi S."/>
            <person name="Hori S."/>
            <person name="Arai W."/>
            <person name="Tsubouchi T."/>
            <person name="Morono Y."/>
            <person name="Uchiyama I."/>
            <person name="Ito T."/>
            <person name="Fujiyama A."/>
            <person name="Inagaki F."/>
            <person name="Takami H."/>
        </authorList>
    </citation>
    <scope>NUCLEOTIDE SEQUENCE</scope>
    <source>
        <strain evidence="1">Expedition CK06-06</strain>
    </source>
</reference>
<sequence length="99" mass="11283">MRNSRSISIKEKILVVCQVIAGERIQTIARKQGVSRPSIYAWTQKALDTLEETLKPEKRGPKIKKGKVDAKDKLIEEQKEKIGKLEGIISEKEKQIKNL</sequence>
<dbReference type="InterPro" id="IPR010921">
    <property type="entry name" value="Trp_repressor/repl_initiator"/>
</dbReference>
<comment type="caution">
    <text evidence="1">The sequence shown here is derived from an EMBL/GenBank/DDBJ whole genome shotgun (WGS) entry which is preliminary data.</text>
</comment>
<name>X1FDP7_9ZZZZ</name>
<evidence type="ECO:0000313" key="1">
    <source>
        <dbReference type="EMBL" id="GAH30660.1"/>
    </source>
</evidence>
<accession>X1FDP7</accession>
<dbReference type="AlphaFoldDB" id="X1FDP7"/>
<protein>
    <submittedName>
        <fullName evidence="1">Uncharacterized protein</fullName>
    </submittedName>
</protein>
<organism evidence="1">
    <name type="scientific">marine sediment metagenome</name>
    <dbReference type="NCBI Taxonomy" id="412755"/>
    <lineage>
        <taxon>unclassified sequences</taxon>
        <taxon>metagenomes</taxon>
        <taxon>ecological metagenomes</taxon>
    </lineage>
</organism>
<proteinExistence type="predicted"/>
<dbReference type="SUPFAM" id="SSF48295">
    <property type="entry name" value="TrpR-like"/>
    <property type="match status" value="1"/>
</dbReference>
<dbReference type="GO" id="GO:0043565">
    <property type="term" value="F:sequence-specific DNA binding"/>
    <property type="evidence" value="ECO:0007669"/>
    <property type="project" value="InterPro"/>
</dbReference>
<gene>
    <name evidence="1" type="ORF">S03H2_03495</name>
</gene>
<feature type="non-terminal residue" evidence="1">
    <location>
        <position position="99"/>
    </location>
</feature>